<keyword evidence="3" id="KW-0687">Ribonucleoprotein</keyword>
<protein>
    <recommendedName>
        <fullName evidence="7">Ribosomal protein S21</fullName>
    </recommendedName>
</protein>
<dbReference type="GO" id="GO:0006412">
    <property type="term" value="P:translation"/>
    <property type="evidence" value="ECO:0007669"/>
    <property type="project" value="InterPro"/>
</dbReference>
<dbReference type="GO" id="GO:0005840">
    <property type="term" value="C:ribosome"/>
    <property type="evidence" value="ECO:0007669"/>
    <property type="project" value="UniProtKB-KW"/>
</dbReference>
<reference evidence="5 6" key="1">
    <citation type="submission" date="2015-08" db="EMBL/GenBank/DDBJ databases">
        <title>Next Generation Sequencing and Analysis of the Genome of Puccinia sorghi L Schw, the Causal Agent of Maize Common Rust.</title>
        <authorList>
            <person name="Rochi L."/>
            <person name="Burguener G."/>
            <person name="Darino M."/>
            <person name="Turjanski A."/>
            <person name="Kreff E."/>
            <person name="Dieguez M.J."/>
            <person name="Sacco F."/>
        </authorList>
    </citation>
    <scope>NUCLEOTIDE SEQUENCE [LARGE SCALE GENOMIC DNA]</scope>
    <source>
        <strain evidence="5 6">RO10H11247</strain>
    </source>
</reference>
<evidence type="ECO:0000256" key="4">
    <source>
        <dbReference type="SAM" id="MobiDB-lite"/>
    </source>
</evidence>
<keyword evidence="6" id="KW-1185">Reference proteome</keyword>
<evidence type="ECO:0000256" key="1">
    <source>
        <dbReference type="ARBA" id="ARBA00006640"/>
    </source>
</evidence>
<evidence type="ECO:0000313" key="5">
    <source>
        <dbReference type="EMBL" id="KNZ44759.1"/>
    </source>
</evidence>
<gene>
    <name evidence="5" type="ORF">VP01_885g3</name>
</gene>
<evidence type="ECO:0000256" key="3">
    <source>
        <dbReference type="ARBA" id="ARBA00023274"/>
    </source>
</evidence>
<dbReference type="InterPro" id="IPR001911">
    <property type="entry name" value="Ribosomal_bS21"/>
</dbReference>
<dbReference type="Proteomes" id="UP000037035">
    <property type="component" value="Unassembled WGS sequence"/>
</dbReference>
<dbReference type="EMBL" id="LAVV01014448">
    <property type="protein sequence ID" value="KNZ44759.1"/>
    <property type="molecule type" value="Genomic_DNA"/>
</dbReference>
<comment type="caution">
    <text evidence="5">The sequence shown here is derived from an EMBL/GenBank/DDBJ whole genome shotgun (WGS) entry which is preliminary data.</text>
</comment>
<comment type="similarity">
    <text evidence="1">Belongs to the bacterial ribosomal protein bS21 family.</text>
</comment>
<accession>A0A0L6U888</accession>
<dbReference type="Pfam" id="PF01165">
    <property type="entry name" value="Ribosomal_S21"/>
    <property type="match status" value="1"/>
</dbReference>
<sequence length="302" mass="34271">MVLGVASLKVGPGHRRLSLPGSWGLIRLSSGTLGEESIPILHTTAGTTTGMCGLGHDRNTPAGGPEPEASPLKFCRSLEMINSSLVTVGRKIGIPSFARHFSWASSSRLSDADPFGFDRSQFNQPMKFLKPNQTLNSPDNTSQRQSTDQRPSSMMGGEIFRRMAENRQNQLLDLRRADDRMRINRDEKASLDQLWNSASQLKIQSHFGPLTPASSRVIRTVRIPPTSFLNRPVMASDVERSYKKLSSWLNSAGLRREIFLNKRYEKPFLKRRRLRSERHRRRFAIEVQRRVQIINVMRMKGM</sequence>
<dbReference type="VEuPathDB" id="FungiDB:VP01_885g3"/>
<dbReference type="GO" id="GO:1990904">
    <property type="term" value="C:ribonucleoprotein complex"/>
    <property type="evidence" value="ECO:0007669"/>
    <property type="project" value="UniProtKB-KW"/>
</dbReference>
<dbReference type="STRING" id="27349.A0A0L6U888"/>
<dbReference type="AlphaFoldDB" id="A0A0L6U888"/>
<dbReference type="OrthoDB" id="2501249at2759"/>
<evidence type="ECO:0000313" key="6">
    <source>
        <dbReference type="Proteomes" id="UP000037035"/>
    </source>
</evidence>
<dbReference type="GO" id="GO:0003735">
    <property type="term" value="F:structural constituent of ribosome"/>
    <property type="evidence" value="ECO:0007669"/>
    <property type="project" value="InterPro"/>
</dbReference>
<organism evidence="5 6">
    <name type="scientific">Puccinia sorghi</name>
    <dbReference type="NCBI Taxonomy" id="27349"/>
    <lineage>
        <taxon>Eukaryota</taxon>
        <taxon>Fungi</taxon>
        <taxon>Dikarya</taxon>
        <taxon>Basidiomycota</taxon>
        <taxon>Pucciniomycotina</taxon>
        <taxon>Pucciniomycetes</taxon>
        <taxon>Pucciniales</taxon>
        <taxon>Pucciniaceae</taxon>
        <taxon>Puccinia</taxon>
    </lineage>
</organism>
<name>A0A0L6U888_9BASI</name>
<evidence type="ECO:0000256" key="2">
    <source>
        <dbReference type="ARBA" id="ARBA00022980"/>
    </source>
</evidence>
<feature type="region of interest" description="Disordered" evidence="4">
    <location>
        <begin position="129"/>
        <end position="154"/>
    </location>
</feature>
<feature type="compositionally biased region" description="Polar residues" evidence="4">
    <location>
        <begin position="131"/>
        <end position="152"/>
    </location>
</feature>
<keyword evidence="2" id="KW-0689">Ribosomal protein</keyword>
<evidence type="ECO:0008006" key="7">
    <source>
        <dbReference type="Google" id="ProtNLM"/>
    </source>
</evidence>
<proteinExistence type="inferred from homology"/>